<comment type="caution">
    <text evidence="2">The sequence shown here is derived from an EMBL/GenBank/DDBJ whole genome shotgun (WGS) entry which is preliminary data.</text>
</comment>
<organism evidence="2 3">
    <name type="scientific">Heliobacterium chlorum</name>
    <dbReference type="NCBI Taxonomy" id="2698"/>
    <lineage>
        <taxon>Bacteria</taxon>
        <taxon>Bacillati</taxon>
        <taxon>Bacillota</taxon>
        <taxon>Clostridia</taxon>
        <taxon>Eubacteriales</taxon>
        <taxon>Heliobacteriaceae</taxon>
        <taxon>Heliobacterium</taxon>
    </lineage>
</organism>
<name>A0ABR7SZN1_HELCL</name>
<proteinExistence type="predicted"/>
<evidence type="ECO:0000256" key="1">
    <source>
        <dbReference type="SAM" id="MobiDB-lite"/>
    </source>
</evidence>
<dbReference type="EMBL" id="JACVHF010000003">
    <property type="protein sequence ID" value="MBC9784003.1"/>
    <property type="molecule type" value="Genomic_DNA"/>
</dbReference>
<evidence type="ECO:0000313" key="3">
    <source>
        <dbReference type="Proteomes" id="UP000617402"/>
    </source>
</evidence>
<sequence>MTDTNQGANNVQSAAKYAKTTSDMANKAQSAVNTATQAANPNNKTGM</sequence>
<gene>
    <name evidence="2" type="ORF">H1S01_05690</name>
</gene>
<protein>
    <submittedName>
        <fullName evidence="2">Uncharacterized protein</fullName>
    </submittedName>
</protein>
<reference evidence="2 3" key="1">
    <citation type="submission" date="2020-07" db="EMBL/GenBank/DDBJ databases">
        <title>Draft whole-genome sequence of Heliobacterium chlorum DSM 3682, type strain.</title>
        <authorList>
            <person name="Kyndt J.A."/>
            <person name="Meyer T.E."/>
            <person name="Imhoff J.F."/>
        </authorList>
    </citation>
    <scope>NUCLEOTIDE SEQUENCE [LARGE SCALE GENOMIC DNA]</scope>
    <source>
        <strain evidence="2 3">DSM 3682</strain>
    </source>
</reference>
<keyword evidence="3" id="KW-1185">Reference proteome</keyword>
<feature type="region of interest" description="Disordered" evidence="1">
    <location>
        <begin position="1"/>
        <end position="47"/>
    </location>
</feature>
<dbReference type="RefSeq" id="WP_188039120.1">
    <property type="nucleotide sequence ID" value="NZ_JACVHF010000003.1"/>
</dbReference>
<evidence type="ECO:0000313" key="2">
    <source>
        <dbReference type="EMBL" id="MBC9784003.1"/>
    </source>
</evidence>
<dbReference type="Proteomes" id="UP000617402">
    <property type="component" value="Unassembled WGS sequence"/>
</dbReference>
<accession>A0ABR7SZN1</accession>